<evidence type="ECO:0000256" key="1">
    <source>
        <dbReference type="SAM" id="MobiDB-lite"/>
    </source>
</evidence>
<keyword evidence="3" id="KW-1185">Reference proteome</keyword>
<evidence type="ECO:0000313" key="2">
    <source>
        <dbReference type="EMBL" id="CAB1431515.1"/>
    </source>
</evidence>
<dbReference type="Proteomes" id="UP001153269">
    <property type="component" value="Unassembled WGS sequence"/>
</dbReference>
<feature type="region of interest" description="Disordered" evidence="1">
    <location>
        <begin position="81"/>
        <end position="111"/>
    </location>
</feature>
<gene>
    <name evidence="2" type="ORF">PLEPLA_LOCUS19572</name>
</gene>
<feature type="region of interest" description="Disordered" evidence="1">
    <location>
        <begin position="155"/>
        <end position="183"/>
    </location>
</feature>
<dbReference type="EMBL" id="CADEAL010001344">
    <property type="protein sequence ID" value="CAB1431515.1"/>
    <property type="molecule type" value="Genomic_DNA"/>
</dbReference>
<comment type="caution">
    <text evidence="2">The sequence shown here is derived from an EMBL/GenBank/DDBJ whole genome shotgun (WGS) entry which is preliminary data.</text>
</comment>
<evidence type="ECO:0000313" key="3">
    <source>
        <dbReference type="Proteomes" id="UP001153269"/>
    </source>
</evidence>
<name>A0A9N7UIU2_PLEPL</name>
<proteinExistence type="predicted"/>
<dbReference type="AlphaFoldDB" id="A0A9N7UIU2"/>
<organism evidence="2 3">
    <name type="scientific">Pleuronectes platessa</name>
    <name type="common">European plaice</name>
    <dbReference type="NCBI Taxonomy" id="8262"/>
    <lineage>
        <taxon>Eukaryota</taxon>
        <taxon>Metazoa</taxon>
        <taxon>Chordata</taxon>
        <taxon>Craniata</taxon>
        <taxon>Vertebrata</taxon>
        <taxon>Euteleostomi</taxon>
        <taxon>Actinopterygii</taxon>
        <taxon>Neopterygii</taxon>
        <taxon>Teleostei</taxon>
        <taxon>Neoteleostei</taxon>
        <taxon>Acanthomorphata</taxon>
        <taxon>Carangaria</taxon>
        <taxon>Pleuronectiformes</taxon>
        <taxon>Pleuronectoidei</taxon>
        <taxon>Pleuronectidae</taxon>
        <taxon>Pleuronectes</taxon>
    </lineage>
</organism>
<accession>A0A9N7UIU2</accession>
<protein>
    <submittedName>
        <fullName evidence="2">Uncharacterized protein</fullName>
    </submittedName>
</protein>
<reference evidence="2" key="1">
    <citation type="submission" date="2020-03" db="EMBL/GenBank/DDBJ databases">
        <authorList>
            <person name="Weist P."/>
        </authorList>
    </citation>
    <scope>NUCLEOTIDE SEQUENCE</scope>
</reference>
<sequence>MKTSTWKHEEIPDLLLMRADLSTAEFIRQVRPPAALQAPPLLLYRLRPSPGFGPDNLLLRFESRHNSLSIAVRRMNRGFRADSSLEPGGRGPAAPLDAGGERAGSAPHPSLSRKVLSLDHITAESRGWRSSAHVLTCVDVLLLAELLSGCCSEAESRASGPSHLLRGTSVSSCPRDQRPEQVQ</sequence>